<dbReference type="Proteomes" id="UP001165082">
    <property type="component" value="Unassembled WGS sequence"/>
</dbReference>
<evidence type="ECO:0000313" key="4">
    <source>
        <dbReference type="Proteomes" id="UP001165082"/>
    </source>
</evidence>
<feature type="coiled-coil region" evidence="1">
    <location>
        <begin position="361"/>
        <end position="395"/>
    </location>
</feature>
<dbReference type="OrthoDB" id="10539170at2759"/>
<dbReference type="Gene3D" id="1.10.287.1490">
    <property type="match status" value="1"/>
</dbReference>
<evidence type="ECO:0000313" key="3">
    <source>
        <dbReference type="EMBL" id="GMH61412.1"/>
    </source>
</evidence>
<comment type="caution">
    <text evidence="3">The sequence shown here is derived from an EMBL/GenBank/DDBJ whole genome shotgun (WGS) entry which is preliminary data.</text>
</comment>
<reference evidence="3" key="1">
    <citation type="submission" date="2022-07" db="EMBL/GenBank/DDBJ databases">
        <title>Genome analysis of Parmales, a sister group of diatoms, reveals the evolutionary specialization of diatoms from phago-mixotrophs to photoautotrophs.</title>
        <authorList>
            <person name="Ban H."/>
            <person name="Sato S."/>
            <person name="Yoshikawa S."/>
            <person name="Kazumasa Y."/>
            <person name="Nakamura Y."/>
            <person name="Ichinomiya M."/>
            <person name="Saitoh K."/>
            <person name="Sato N."/>
            <person name="Blanc-Mathieu R."/>
            <person name="Endo H."/>
            <person name="Kuwata A."/>
            <person name="Ogata H."/>
        </authorList>
    </citation>
    <scope>NUCLEOTIDE SEQUENCE</scope>
</reference>
<proteinExistence type="predicted"/>
<organism evidence="3 4">
    <name type="scientific">Triparma retinervis</name>
    <dbReference type="NCBI Taxonomy" id="2557542"/>
    <lineage>
        <taxon>Eukaryota</taxon>
        <taxon>Sar</taxon>
        <taxon>Stramenopiles</taxon>
        <taxon>Ochrophyta</taxon>
        <taxon>Bolidophyceae</taxon>
        <taxon>Parmales</taxon>
        <taxon>Triparmaceae</taxon>
        <taxon>Triparma</taxon>
    </lineage>
</organism>
<feature type="coiled-coil region" evidence="1">
    <location>
        <begin position="436"/>
        <end position="488"/>
    </location>
</feature>
<accession>A0A9W7E039</accession>
<feature type="compositionally biased region" description="Acidic residues" evidence="2">
    <location>
        <begin position="113"/>
        <end position="126"/>
    </location>
</feature>
<dbReference type="EMBL" id="BRXZ01001072">
    <property type="protein sequence ID" value="GMH61412.1"/>
    <property type="molecule type" value="Genomic_DNA"/>
</dbReference>
<feature type="region of interest" description="Disordered" evidence="2">
    <location>
        <begin position="113"/>
        <end position="152"/>
    </location>
</feature>
<name>A0A9W7E039_9STRA</name>
<protein>
    <submittedName>
        <fullName evidence="3">Uncharacterized protein</fullName>
    </submittedName>
</protein>
<gene>
    <name evidence="3" type="ORF">TrRE_jg5161</name>
</gene>
<sequence length="507" mass="56127">MRCTRTLVDEEEGEVMDRGTVVPCSLTVAVTLSGKGIVSVPSGGTSMVLASCTGTFITSFSSSGESITPEVVMCGVRRCGVGDEAKECMEGMGNYDATKGEFERTCDWYSLLGEDEGGDSGGDEGGGEGMAEGGGNGDAANDDIARDDDDDLDDCVSTASTTNLDVLNYDKLNTTLTSLHSQLAEERVERRRVAQEVSRLQECLDSERGEGRKSREIVAEMGNKLMALKVSTAITAKKRGELEEELEGAGEERRKLERERVEFESRLVEAGESLDRSRKSEEVANHFKGHIASRQMRILKELNDRNKVDQSFEEEAKAHGWGGEEEVVEGKGVEGKGVAVARLRAKNKTLKEIIIKVGGEKRELEERLGGERGRIRELEETVKELEGLVEGKGREMTDKVEKLEGEMGRKVAGLEEELKGEREGRKEEVEGLRGVVMTMEEEYEGLRGDIRDMEEGWGKEREGWAREREELEQELIKVKTENANYCMEIDVLGQRCRVMERERGGVN</sequence>
<keyword evidence="4" id="KW-1185">Reference proteome</keyword>
<feature type="coiled-coil region" evidence="1">
    <location>
        <begin position="239"/>
        <end position="273"/>
    </location>
</feature>
<keyword evidence="1" id="KW-0175">Coiled coil</keyword>
<dbReference type="AlphaFoldDB" id="A0A9W7E039"/>
<evidence type="ECO:0000256" key="2">
    <source>
        <dbReference type="SAM" id="MobiDB-lite"/>
    </source>
</evidence>
<evidence type="ECO:0000256" key="1">
    <source>
        <dbReference type="SAM" id="Coils"/>
    </source>
</evidence>
<feature type="compositionally biased region" description="Gly residues" evidence="2">
    <location>
        <begin position="127"/>
        <end position="137"/>
    </location>
</feature>